<reference evidence="5 6" key="1">
    <citation type="submission" date="2023-11" db="EMBL/GenBank/DDBJ databases">
        <title>Halocaridina rubra genome assembly.</title>
        <authorList>
            <person name="Smith C."/>
        </authorList>
    </citation>
    <scope>NUCLEOTIDE SEQUENCE [LARGE SCALE GENOMIC DNA]</scope>
    <source>
        <strain evidence="5">EP-1</strain>
        <tissue evidence="5">Whole</tissue>
    </source>
</reference>
<dbReference type="PROSITE" id="PS50835">
    <property type="entry name" value="IG_LIKE"/>
    <property type="match status" value="3"/>
</dbReference>
<evidence type="ECO:0000256" key="2">
    <source>
        <dbReference type="ARBA" id="ARBA00023136"/>
    </source>
</evidence>
<keyword evidence="2" id="KW-0472">Membrane</keyword>
<evidence type="ECO:0000256" key="1">
    <source>
        <dbReference type="ARBA" id="ARBA00004167"/>
    </source>
</evidence>
<dbReference type="InterPro" id="IPR036179">
    <property type="entry name" value="Ig-like_dom_sf"/>
</dbReference>
<dbReference type="SMART" id="SM00409">
    <property type="entry name" value="IG"/>
    <property type="match status" value="1"/>
</dbReference>
<evidence type="ECO:0000259" key="4">
    <source>
        <dbReference type="PROSITE" id="PS50835"/>
    </source>
</evidence>
<sequence>MPQSLEVLDSRVGPPKRGILGPYQERVMVIFTCLARDGWPIPNVTWWRGDNMLDGAWEMSGPGLVRNDLVVPSITRDWHNNTLTCAATNTDLVPPMTVSVVIHMYLLPTSVVITGPTSAREGQQIRVRCSSRGSRPSAQLSWSLRGEIIPAEKENTVYGRVTSSTLTINMTREDNGSQVTCKATNPATPGNSITNSTVLTVHYPPTVRASLGRSLQPSLLKEGDDVYFTCQVDANPPVSSIAWYHE</sequence>
<feature type="non-terminal residue" evidence="5">
    <location>
        <position position="246"/>
    </location>
</feature>
<organism evidence="5 6">
    <name type="scientific">Halocaridina rubra</name>
    <name type="common">Hawaiian red shrimp</name>
    <dbReference type="NCBI Taxonomy" id="373956"/>
    <lineage>
        <taxon>Eukaryota</taxon>
        <taxon>Metazoa</taxon>
        <taxon>Ecdysozoa</taxon>
        <taxon>Arthropoda</taxon>
        <taxon>Crustacea</taxon>
        <taxon>Multicrustacea</taxon>
        <taxon>Malacostraca</taxon>
        <taxon>Eumalacostraca</taxon>
        <taxon>Eucarida</taxon>
        <taxon>Decapoda</taxon>
        <taxon>Pleocyemata</taxon>
        <taxon>Caridea</taxon>
        <taxon>Atyoidea</taxon>
        <taxon>Atyidae</taxon>
        <taxon>Halocaridina</taxon>
    </lineage>
</organism>
<dbReference type="GO" id="GO:0016020">
    <property type="term" value="C:membrane"/>
    <property type="evidence" value="ECO:0007669"/>
    <property type="project" value="UniProtKB-SubCell"/>
</dbReference>
<evidence type="ECO:0000256" key="3">
    <source>
        <dbReference type="ARBA" id="ARBA00023157"/>
    </source>
</evidence>
<dbReference type="Proteomes" id="UP001381693">
    <property type="component" value="Unassembled WGS sequence"/>
</dbReference>
<comment type="caution">
    <text evidence="5">The sequence shown here is derived from an EMBL/GenBank/DDBJ whole genome shotgun (WGS) entry which is preliminary data.</text>
</comment>
<name>A0AAN8XTB1_HALRR</name>
<feature type="domain" description="Ig-like" evidence="4">
    <location>
        <begin position="108"/>
        <end position="200"/>
    </location>
</feature>
<comment type="subcellular location">
    <subcellularLocation>
        <location evidence="1">Membrane</location>
        <topology evidence="1">Single-pass membrane protein</topology>
    </subcellularLocation>
</comment>
<dbReference type="PANTHER" id="PTHR23278">
    <property type="entry name" value="SIDESTEP PROTEIN"/>
    <property type="match status" value="1"/>
</dbReference>
<dbReference type="CDD" id="cd00096">
    <property type="entry name" value="Ig"/>
    <property type="match status" value="1"/>
</dbReference>
<dbReference type="InterPro" id="IPR013162">
    <property type="entry name" value="CD80_C2-set"/>
</dbReference>
<evidence type="ECO:0000313" key="5">
    <source>
        <dbReference type="EMBL" id="KAK7085409.1"/>
    </source>
</evidence>
<proteinExistence type="predicted"/>
<gene>
    <name evidence="5" type="ORF">SK128_001098</name>
</gene>
<dbReference type="Gene3D" id="2.60.40.10">
    <property type="entry name" value="Immunoglobulins"/>
    <property type="match status" value="3"/>
</dbReference>
<accession>A0AAN8XTB1</accession>
<keyword evidence="6" id="KW-1185">Reference proteome</keyword>
<dbReference type="SUPFAM" id="SSF48726">
    <property type="entry name" value="Immunoglobulin"/>
    <property type="match status" value="3"/>
</dbReference>
<dbReference type="InterPro" id="IPR003599">
    <property type="entry name" value="Ig_sub"/>
</dbReference>
<dbReference type="PANTHER" id="PTHR23278:SF4">
    <property type="entry name" value="SIDESTEP, ISOFORM C"/>
    <property type="match status" value="1"/>
</dbReference>
<feature type="domain" description="Ig-like" evidence="4">
    <location>
        <begin position="205"/>
        <end position="246"/>
    </location>
</feature>
<dbReference type="InterPro" id="IPR013783">
    <property type="entry name" value="Ig-like_fold"/>
</dbReference>
<feature type="domain" description="Ig-like" evidence="4">
    <location>
        <begin position="2"/>
        <end position="99"/>
    </location>
</feature>
<dbReference type="InterPro" id="IPR007110">
    <property type="entry name" value="Ig-like_dom"/>
</dbReference>
<dbReference type="AlphaFoldDB" id="A0AAN8XTB1"/>
<keyword evidence="3" id="KW-1015">Disulfide bond</keyword>
<protein>
    <recommendedName>
        <fullName evidence="4">Ig-like domain-containing protein</fullName>
    </recommendedName>
</protein>
<dbReference type="Pfam" id="PF08205">
    <property type="entry name" value="C2-set_2"/>
    <property type="match status" value="2"/>
</dbReference>
<evidence type="ECO:0000313" key="6">
    <source>
        <dbReference type="Proteomes" id="UP001381693"/>
    </source>
</evidence>
<dbReference type="EMBL" id="JAXCGZ010001017">
    <property type="protein sequence ID" value="KAK7085409.1"/>
    <property type="molecule type" value="Genomic_DNA"/>
</dbReference>